<dbReference type="GO" id="GO:0097163">
    <property type="term" value="F:sulfur carrier activity"/>
    <property type="evidence" value="ECO:0007669"/>
    <property type="project" value="UniProtKB-UniRule"/>
</dbReference>
<dbReference type="Gene3D" id="3.10.20.10">
    <property type="match status" value="1"/>
</dbReference>
<dbReference type="InterPro" id="IPR003786">
    <property type="entry name" value="FdhD"/>
</dbReference>
<reference evidence="4 5" key="1">
    <citation type="submission" date="2020-08" db="EMBL/GenBank/DDBJ databases">
        <title>Genomic Encyclopedia of Type Strains, Phase IV (KMG-IV): sequencing the most valuable type-strain genomes for metagenomic binning, comparative biology and taxonomic classification.</title>
        <authorList>
            <person name="Goeker M."/>
        </authorList>
    </citation>
    <scope>NUCLEOTIDE SEQUENCE [LARGE SCALE GENOMIC DNA]</scope>
    <source>
        <strain evidence="4 5">DSM 7465</strain>
    </source>
</reference>
<feature type="active site" description="Cysteine persulfide intermediate" evidence="3">
    <location>
        <position position="120"/>
    </location>
</feature>
<gene>
    <name evidence="3" type="primary">fdhD</name>
    <name evidence="4" type="ORF">HNQ99_000594</name>
</gene>
<organism evidence="4 5">
    <name type="scientific">Rhizorhapis suberifaciens</name>
    <name type="common">corky root of lettuce</name>
    <dbReference type="NCBI Taxonomy" id="13656"/>
    <lineage>
        <taxon>Bacteria</taxon>
        <taxon>Pseudomonadati</taxon>
        <taxon>Pseudomonadota</taxon>
        <taxon>Alphaproteobacteria</taxon>
        <taxon>Sphingomonadales</taxon>
        <taxon>Sphingomonadaceae</taxon>
        <taxon>Rhizorhapis</taxon>
    </lineage>
</organism>
<dbReference type="EMBL" id="JACHOV010000002">
    <property type="protein sequence ID" value="MBB4640306.1"/>
    <property type="molecule type" value="Genomic_DNA"/>
</dbReference>
<dbReference type="GO" id="GO:0006777">
    <property type="term" value="P:Mo-molybdopterin cofactor biosynthetic process"/>
    <property type="evidence" value="ECO:0007669"/>
    <property type="project" value="UniProtKB-UniRule"/>
</dbReference>
<dbReference type="PANTHER" id="PTHR30592">
    <property type="entry name" value="FORMATE DEHYDROGENASE"/>
    <property type="match status" value="1"/>
</dbReference>
<dbReference type="Proteomes" id="UP000575068">
    <property type="component" value="Unassembled WGS sequence"/>
</dbReference>
<accession>A0A840HRZ0</accession>
<dbReference type="RefSeq" id="WP_246414381.1">
    <property type="nucleotide sequence ID" value="NZ_JACHOV010000002.1"/>
</dbReference>
<sequence length="270" mass="29055">MQRTLAISPPENNHHLSRPVQLIRPHGVAEAVNRAIAVEAPVSLEFNGIAYAVMMATPVDLIDYVTGFSLSEKLIEAPADIEDIDVHQAEKGWIVRTQLAGDRTEALLARVRTRVSESSCGLCGMENLEEAMRPLPRVPPHKHPAKAAVFRALAEFSDHQPMHNATGAVHAAAFADHYGQILFAREDVGRHNALDKLIGCLARLNQSAAEGFILTSSRCSYEMVEKSVRAGANTLVTISAPTSLAVARAGEAGLTLIALARPDCALVMSD</sequence>
<evidence type="ECO:0000313" key="4">
    <source>
        <dbReference type="EMBL" id="MBB4640306.1"/>
    </source>
</evidence>
<name>A0A840HRZ0_9SPHN</name>
<dbReference type="GO" id="GO:0016783">
    <property type="term" value="F:sulfurtransferase activity"/>
    <property type="evidence" value="ECO:0007669"/>
    <property type="project" value="InterPro"/>
</dbReference>
<dbReference type="Gene3D" id="3.40.140.10">
    <property type="entry name" value="Cytidine Deaminase, domain 2"/>
    <property type="match status" value="1"/>
</dbReference>
<dbReference type="HAMAP" id="MF_00187">
    <property type="entry name" value="FdhD"/>
    <property type="match status" value="1"/>
</dbReference>
<evidence type="ECO:0000256" key="2">
    <source>
        <dbReference type="ARBA" id="ARBA00023150"/>
    </source>
</evidence>
<comment type="caution">
    <text evidence="4">The sequence shown here is derived from an EMBL/GenBank/DDBJ whole genome shotgun (WGS) entry which is preliminary data.</text>
</comment>
<keyword evidence="5" id="KW-1185">Reference proteome</keyword>
<dbReference type="Pfam" id="PF02634">
    <property type="entry name" value="FdhD-NarQ"/>
    <property type="match status" value="1"/>
</dbReference>
<dbReference type="PANTHER" id="PTHR30592:SF1">
    <property type="entry name" value="SULFUR CARRIER PROTEIN FDHD"/>
    <property type="match status" value="1"/>
</dbReference>
<dbReference type="AlphaFoldDB" id="A0A840HRZ0"/>
<evidence type="ECO:0000256" key="1">
    <source>
        <dbReference type="ARBA" id="ARBA00022490"/>
    </source>
</evidence>
<dbReference type="NCBIfam" id="TIGR00129">
    <property type="entry name" value="fdhD_narQ"/>
    <property type="match status" value="1"/>
</dbReference>
<evidence type="ECO:0000256" key="3">
    <source>
        <dbReference type="HAMAP-Rule" id="MF_00187"/>
    </source>
</evidence>
<comment type="function">
    <text evidence="3">Required for formate dehydrogenase (FDH) activity. Acts as a sulfur carrier protein that transfers sulfur from IscS to the molybdenum cofactor prior to its insertion into FDH.</text>
</comment>
<evidence type="ECO:0000313" key="5">
    <source>
        <dbReference type="Proteomes" id="UP000575068"/>
    </source>
</evidence>
<proteinExistence type="inferred from homology"/>
<dbReference type="SUPFAM" id="SSF53927">
    <property type="entry name" value="Cytidine deaminase-like"/>
    <property type="match status" value="1"/>
</dbReference>
<comment type="caution">
    <text evidence="3">Lacks conserved residue(s) required for the propagation of feature annotation.</text>
</comment>
<dbReference type="GO" id="GO:0005737">
    <property type="term" value="C:cytoplasm"/>
    <property type="evidence" value="ECO:0007669"/>
    <property type="project" value="UniProtKB-SubCell"/>
</dbReference>
<dbReference type="InterPro" id="IPR016193">
    <property type="entry name" value="Cytidine_deaminase-like"/>
</dbReference>
<protein>
    <recommendedName>
        <fullName evidence="3">Sulfur carrier protein FdhD</fullName>
    </recommendedName>
</protein>
<keyword evidence="1 3" id="KW-0963">Cytoplasm</keyword>
<comment type="similarity">
    <text evidence="3">Belongs to the FdhD family.</text>
</comment>
<comment type="subcellular location">
    <subcellularLocation>
        <location evidence="3">Cytoplasm</location>
    </subcellularLocation>
</comment>
<dbReference type="PIRSF" id="PIRSF015626">
    <property type="entry name" value="FdhD"/>
    <property type="match status" value="1"/>
</dbReference>
<keyword evidence="2 3" id="KW-0501">Molybdenum cofactor biosynthesis</keyword>